<gene>
    <name evidence="1" type="ORF">Y1Q_0012505</name>
</gene>
<accession>A0A151M7V7</accession>
<sequence>MRITPGEYVRKATPVRMTCMHGHSTYYPRRVYQVTVLKTTREMPVGVARDLQYLMILGRDWREIYEVLHIVREDRMGEGDPFGSKEDAPAIESFEVEGLSNSKAFRRAQAEEHEFQAIIETKLVKEKEDVVNPRHYANLPRFRLGEGCYIG</sequence>
<proteinExistence type="predicted"/>
<evidence type="ECO:0000313" key="2">
    <source>
        <dbReference type="Proteomes" id="UP000050525"/>
    </source>
</evidence>
<organism evidence="1 2">
    <name type="scientific">Alligator mississippiensis</name>
    <name type="common">American alligator</name>
    <dbReference type="NCBI Taxonomy" id="8496"/>
    <lineage>
        <taxon>Eukaryota</taxon>
        <taxon>Metazoa</taxon>
        <taxon>Chordata</taxon>
        <taxon>Craniata</taxon>
        <taxon>Vertebrata</taxon>
        <taxon>Euteleostomi</taxon>
        <taxon>Archelosauria</taxon>
        <taxon>Archosauria</taxon>
        <taxon>Crocodylia</taxon>
        <taxon>Alligatoridae</taxon>
        <taxon>Alligatorinae</taxon>
        <taxon>Alligator</taxon>
    </lineage>
</organism>
<dbReference type="Proteomes" id="UP000050525">
    <property type="component" value="Unassembled WGS sequence"/>
</dbReference>
<reference evidence="1 2" key="1">
    <citation type="journal article" date="2012" name="Genome Biol.">
        <title>Sequencing three crocodilian genomes to illuminate the evolution of archosaurs and amniotes.</title>
        <authorList>
            <person name="St John J.A."/>
            <person name="Braun E.L."/>
            <person name="Isberg S.R."/>
            <person name="Miles L.G."/>
            <person name="Chong A.Y."/>
            <person name="Gongora J."/>
            <person name="Dalzell P."/>
            <person name="Moran C."/>
            <person name="Bed'hom B."/>
            <person name="Abzhanov A."/>
            <person name="Burgess S.C."/>
            <person name="Cooksey A.M."/>
            <person name="Castoe T.A."/>
            <person name="Crawford N.G."/>
            <person name="Densmore L.D."/>
            <person name="Drew J.C."/>
            <person name="Edwards S.V."/>
            <person name="Faircloth B.C."/>
            <person name="Fujita M.K."/>
            <person name="Greenwold M.J."/>
            <person name="Hoffmann F.G."/>
            <person name="Howard J.M."/>
            <person name="Iguchi T."/>
            <person name="Janes D.E."/>
            <person name="Khan S.Y."/>
            <person name="Kohno S."/>
            <person name="de Koning A.J."/>
            <person name="Lance S.L."/>
            <person name="McCarthy F.M."/>
            <person name="McCormack J.E."/>
            <person name="Merchant M.E."/>
            <person name="Peterson D.G."/>
            <person name="Pollock D.D."/>
            <person name="Pourmand N."/>
            <person name="Raney B.J."/>
            <person name="Roessler K.A."/>
            <person name="Sanford J.R."/>
            <person name="Sawyer R.H."/>
            <person name="Schmidt C.J."/>
            <person name="Triplett E.W."/>
            <person name="Tuberville T.D."/>
            <person name="Venegas-Anaya M."/>
            <person name="Howard J.T."/>
            <person name="Jarvis E.D."/>
            <person name="Guillette L.J.Jr."/>
            <person name="Glenn T.C."/>
            <person name="Green R.E."/>
            <person name="Ray D.A."/>
        </authorList>
    </citation>
    <scope>NUCLEOTIDE SEQUENCE [LARGE SCALE GENOMIC DNA]</scope>
    <source>
        <strain evidence="1">KSC_2009_1</strain>
    </source>
</reference>
<comment type="caution">
    <text evidence="1">The sequence shown here is derived from an EMBL/GenBank/DDBJ whole genome shotgun (WGS) entry which is preliminary data.</text>
</comment>
<dbReference type="EMBL" id="AKHW03006358">
    <property type="protein sequence ID" value="KYO20603.1"/>
    <property type="molecule type" value="Genomic_DNA"/>
</dbReference>
<protein>
    <submittedName>
        <fullName evidence="1">Uncharacterized protein</fullName>
    </submittedName>
</protein>
<dbReference type="AlphaFoldDB" id="A0A151M7V7"/>
<name>A0A151M7V7_ALLMI</name>
<evidence type="ECO:0000313" key="1">
    <source>
        <dbReference type="EMBL" id="KYO20603.1"/>
    </source>
</evidence>
<keyword evidence="2" id="KW-1185">Reference proteome</keyword>